<evidence type="ECO:0000313" key="2">
    <source>
        <dbReference type="EMBL" id="NEB19641.1"/>
    </source>
</evidence>
<accession>A0A6N9UP49</accession>
<feature type="transmembrane region" description="Helical" evidence="1">
    <location>
        <begin position="37"/>
        <end position="55"/>
    </location>
</feature>
<feature type="transmembrane region" description="Helical" evidence="1">
    <location>
        <begin position="157"/>
        <end position="175"/>
    </location>
</feature>
<sequence>MQTRVLRRPVYVWFPVAAAITSYVCAVLIAGPWDEEPAAGFAVAGASIFFWVLGWDSAIRSTDNHVSFTNFLVTATVAWTDVEEVDVHDGLTVVLRDGRKMGSVAFGSSLLGSFTGYRTHQRAFHLLREAQLKASGTQGGNSKGQVRRHWSFEWRRLLCALAVAYGPLTMILILSR</sequence>
<protein>
    <recommendedName>
        <fullName evidence="4">PH domain-containing protein</fullName>
    </recommendedName>
</protein>
<reference evidence="2 3" key="1">
    <citation type="submission" date="2020-01" db="EMBL/GenBank/DDBJ databases">
        <title>Insect and environment-associated Actinomycetes.</title>
        <authorList>
            <person name="Currrie C."/>
            <person name="Chevrette M."/>
            <person name="Carlson C."/>
            <person name="Stubbendieck R."/>
            <person name="Wendt-Pienkowski E."/>
        </authorList>
    </citation>
    <scope>NUCLEOTIDE SEQUENCE [LARGE SCALE GENOMIC DNA]</scope>
    <source>
        <strain evidence="2 3">SID14172</strain>
    </source>
</reference>
<keyword evidence="3" id="KW-1185">Reference proteome</keyword>
<gene>
    <name evidence="2" type="ORF">G3I46_24630</name>
</gene>
<evidence type="ECO:0000256" key="1">
    <source>
        <dbReference type="SAM" id="Phobius"/>
    </source>
</evidence>
<proteinExistence type="predicted"/>
<organism evidence="2 3">
    <name type="scientific">Streptomyces coelicoflavus</name>
    <dbReference type="NCBI Taxonomy" id="285562"/>
    <lineage>
        <taxon>Bacteria</taxon>
        <taxon>Bacillati</taxon>
        <taxon>Actinomycetota</taxon>
        <taxon>Actinomycetes</taxon>
        <taxon>Kitasatosporales</taxon>
        <taxon>Streptomycetaceae</taxon>
        <taxon>Streptomyces</taxon>
    </lineage>
</organism>
<keyword evidence="1" id="KW-0812">Transmembrane</keyword>
<name>A0A6N9UP49_9ACTN</name>
<keyword evidence="1" id="KW-1133">Transmembrane helix</keyword>
<evidence type="ECO:0000313" key="3">
    <source>
        <dbReference type="Proteomes" id="UP000469545"/>
    </source>
</evidence>
<evidence type="ECO:0008006" key="4">
    <source>
        <dbReference type="Google" id="ProtNLM"/>
    </source>
</evidence>
<dbReference type="Proteomes" id="UP000469545">
    <property type="component" value="Unassembled WGS sequence"/>
</dbReference>
<dbReference type="EMBL" id="JAAGMB010000543">
    <property type="protein sequence ID" value="NEB19641.1"/>
    <property type="molecule type" value="Genomic_DNA"/>
</dbReference>
<feature type="transmembrane region" description="Helical" evidence="1">
    <location>
        <begin position="12"/>
        <end position="31"/>
    </location>
</feature>
<keyword evidence="1" id="KW-0472">Membrane</keyword>
<dbReference type="RefSeq" id="WP_164141907.1">
    <property type="nucleotide sequence ID" value="NZ_JAAGMB010000543.1"/>
</dbReference>
<comment type="caution">
    <text evidence="2">The sequence shown here is derived from an EMBL/GenBank/DDBJ whole genome shotgun (WGS) entry which is preliminary data.</text>
</comment>
<dbReference type="AlphaFoldDB" id="A0A6N9UP49"/>